<comment type="caution">
    <text evidence="3">The sequence shown here is derived from an EMBL/GenBank/DDBJ whole genome shotgun (WGS) entry which is preliminary data.</text>
</comment>
<evidence type="ECO:0000313" key="4">
    <source>
        <dbReference type="Proteomes" id="UP000837932"/>
    </source>
</evidence>
<name>A0ABM9API3_9BACT</name>
<reference evidence="3" key="1">
    <citation type="submission" date="2021-12" db="EMBL/GenBank/DDBJ databases">
        <authorList>
            <person name="Rodrigo-Torres L."/>
            <person name="Arahal R. D."/>
            <person name="Lucena T."/>
        </authorList>
    </citation>
    <scope>NUCLEOTIDE SEQUENCE</scope>
    <source>
        <strain evidence="3">CECT 8858</strain>
    </source>
</reference>
<dbReference type="EMBL" id="CAKLPY010000001">
    <property type="protein sequence ID" value="CAH0995534.1"/>
    <property type="molecule type" value="Genomic_DNA"/>
</dbReference>
<dbReference type="Gene3D" id="1.10.10.1110">
    <property type="entry name" value="Methyltransferase PG1098, N-terminal domain"/>
    <property type="match status" value="1"/>
</dbReference>
<feature type="domain" description="THUMP-like" evidence="1">
    <location>
        <begin position="322"/>
        <end position="392"/>
    </location>
</feature>
<evidence type="ECO:0000259" key="1">
    <source>
        <dbReference type="Pfam" id="PF18096"/>
    </source>
</evidence>
<feature type="domain" description="PG-1098 ferredoxin-like" evidence="2">
    <location>
        <begin position="278"/>
        <end position="321"/>
    </location>
</feature>
<dbReference type="InterPro" id="IPR041497">
    <property type="entry name" value="Thump-like"/>
</dbReference>
<dbReference type="InterPro" id="IPR029063">
    <property type="entry name" value="SAM-dependent_MTases_sf"/>
</dbReference>
<protein>
    <recommendedName>
        <fullName evidence="5">THUMP-like domain-containing protein</fullName>
    </recommendedName>
</protein>
<dbReference type="InterPro" id="IPR054168">
    <property type="entry name" value="PG_1098_Fer"/>
</dbReference>
<accession>A0ABM9API3</accession>
<sequence>MVQQLKQANEIARQIQDVDIQAFILKNQKKIDTHLLRLVADQWLSRQKAKNKLPSWFINEGVLFPPPLSVEQASSEITAHYKAQVFVANFGNKKCVDLTGGMGLDSWALSKVTESVTYIEQNADLAQVAAYNFDVLGQKNIEVLNENSTTLKQSFYEKNSNFYIDPHRRDNAKNKVFKIEDCEPNLLIIKHLLDNYMVKFSPMLDIKLALEQLKNIYQAHIVAVENEVKELLFLSKNESKSAKIICVNFLSNNNQQIFEFEYQNEENLSINYSKPSNYIYEPNAAILKAGAFKSIANQFKVNKLAPNSHLYTSEEMVESFPGRSFICEAVCKFDKKEILSNLPNQKANISTRNFPLKPEEIKKKLGLQDGGDYYLFATENLEKQKIVLICKKVI</sequence>
<dbReference type="Proteomes" id="UP000837932">
    <property type="component" value="Unassembled WGS sequence"/>
</dbReference>
<dbReference type="SUPFAM" id="SSF53335">
    <property type="entry name" value="S-adenosyl-L-methionine-dependent methyltransferases"/>
    <property type="match status" value="1"/>
</dbReference>
<evidence type="ECO:0000259" key="2">
    <source>
        <dbReference type="Pfam" id="PF22013"/>
    </source>
</evidence>
<keyword evidence="4" id="KW-1185">Reference proteome</keyword>
<organism evidence="3 4">
    <name type="scientific">Emticicia aquatica</name>
    <dbReference type="NCBI Taxonomy" id="1681835"/>
    <lineage>
        <taxon>Bacteria</taxon>
        <taxon>Pseudomonadati</taxon>
        <taxon>Bacteroidota</taxon>
        <taxon>Cytophagia</taxon>
        <taxon>Cytophagales</taxon>
        <taxon>Leadbetterellaceae</taxon>
        <taxon>Emticicia</taxon>
    </lineage>
</organism>
<dbReference type="RefSeq" id="WP_238806083.1">
    <property type="nucleotide sequence ID" value="NZ_CAKLPY010000001.1"/>
</dbReference>
<evidence type="ECO:0000313" key="3">
    <source>
        <dbReference type="EMBL" id="CAH0995534.1"/>
    </source>
</evidence>
<dbReference type="Pfam" id="PF18096">
    <property type="entry name" value="Thump_like"/>
    <property type="match status" value="1"/>
</dbReference>
<dbReference type="Gene3D" id="3.40.50.150">
    <property type="entry name" value="Vaccinia Virus protein VP39"/>
    <property type="match status" value="1"/>
</dbReference>
<evidence type="ECO:0008006" key="5">
    <source>
        <dbReference type="Google" id="ProtNLM"/>
    </source>
</evidence>
<dbReference type="Pfam" id="PF22013">
    <property type="entry name" value="PG_1098_Fer"/>
    <property type="match status" value="1"/>
</dbReference>
<gene>
    <name evidence="3" type="ORF">EMA8858_01657</name>
</gene>
<proteinExistence type="predicted"/>